<protein>
    <submittedName>
        <fullName evidence="7">Lactate dehydrogenase</fullName>
    </submittedName>
</protein>
<dbReference type="InterPro" id="IPR058205">
    <property type="entry name" value="D-LDH-like"/>
</dbReference>
<dbReference type="InterPro" id="IPR006139">
    <property type="entry name" value="D-isomer_2_OHA_DH_cat_dom"/>
</dbReference>
<dbReference type="Gene3D" id="3.40.50.720">
    <property type="entry name" value="NAD(P)-binding Rossmann-like Domain"/>
    <property type="match status" value="2"/>
</dbReference>
<organism evidence="7 8">
    <name type="scientific">Alishewanella longhuensis</name>
    <dbReference type="NCBI Taxonomy" id="1091037"/>
    <lineage>
        <taxon>Bacteria</taxon>
        <taxon>Pseudomonadati</taxon>
        <taxon>Pseudomonadota</taxon>
        <taxon>Gammaproteobacteria</taxon>
        <taxon>Alteromonadales</taxon>
        <taxon>Alteromonadaceae</taxon>
        <taxon>Alishewanella</taxon>
    </lineage>
</organism>
<dbReference type="SUPFAM" id="SSF51735">
    <property type="entry name" value="NAD(P)-binding Rossmann-fold domains"/>
    <property type="match status" value="1"/>
</dbReference>
<dbReference type="Pfam" id="PF00389">
    <property type="entry name" value="2-Hacid_dh"/>
    <property type="match status" value="1"/>
</dbReference>
<evidence type="ECO:0000259" key="6">
    <source>
        <dbReference type="Pfam" id="PF02826"/>
    </source>
</evidence>
<evidence type="ECO:0000256" key="2">
    <source>
        <dbReference type="ARBA" id="ARBA00023002"/>
    </source>
</evidence>
<dbReference type="RefSeq" id="WP_189432398.1">
    <property type="nucleotide sequence ID" value="NZ_BNAO01000003.1"/>
</dbReference>
<evidence type="ECO:0000313" key="8">
    <source>
        <dbReference type="Proteomes" id="UP000659697"/>
    </source>
</evidence>
<comment type="caution">
    <text evidence="7">The sequence shown here is derived from an EMBL/GenBank/DDBJ whole genome shotgun (WGS) entry which is preliminary data.</text>
</comment>
<dbReference type="CDD" id="cd12183">
    <property type="entry name" value="LDH_like_2"/>
    <property type="match status" value="1"/>
</dbReference>
<dbReference type="InterPro" id="IPR029753">
    <property type="entry name" value="D-isomer_DH_CS"/>
</dbReference>
<dbReference type="EMBL" id="BNAO01000003">
    <property type="protein sequence ID" value="GHG67434.1"/>
    <property type="molecule type" value="Genomic_DNA"/>
</dbReference>
<sequence>MKIAVFSAKKYDQDGFSQWADASLKFTYFDSRLSQESVKLAQGCHAICAFVNDDLSAPVLKQLSVMGIEMIALRCAGFNNVDLDTAKELGIRVARVPAYSPEAVAEHTLAMMLTLNRKLHKAFNRVRDDNFALDGLLGFNMHGKTVGLIGTGRIGLATARIIKGFGCKLLCYDVQENAELAGHYTSLAQLYQQSDIISLHCPLTPDTQHLINQDSLAQMKDGVMLINTSRGALIDTKAVINSLKSRKIGYLGLDVYEQEADIFFEDLSEQMIDDEVFKRLLTFPNVLITGHQAFFTKEALQQISQITSENLLAFASGLRNGNELAN</sequence>
<proteinExistence type="inferred from homology"/>
<evidence type="ECO:0000256" key="4">
    <source>
        <dbReference type="RuleBase" id="RU003719"/>
    </source>
</evidence>
<evidence type="ECO:0000256" key="3">
    <source>
        <dbReference type="ARBA" id="ARBA00023027"/>
    </source>
</evidence>
<dbReference type="SUPFAM" id="SSF52283">
    <property type="entry name" value="Formate/glycerate dehydrogenase catalytic domain-like"/>
    <property type="match status" value="1"/>
</dbReference>
<dbReference type="PANTHER" id="PTHR43026">
    <property type="entry name" value="2-HYDROXYACID DEHYDROGENASE HOMOLOG 1-RELATED"/>
    <property type="match status" value="1"/>
</dbReference>
<dbReference type="PROSITE" id="PS00671">
    <property type="entry name" value="D_2_HYDROXYACID_DH_3"/>
    <property type="match status" value="1"/>
</dbReference>
<dbReference type="PANTHER" id="PTHR43026:SF1">
    <property type="entry name" value="2-HYDROXYACID DEHYDROGENASE HOMOLOG 1-RELATED"/>
    <property type="match status" value="1"/>
</dbReference>
<gene>
    <name evidence="7" type="ORF">GCM10010919_16120</name>
</gene>
<dbReference type="InterPro" id="IPR036291">
    <property type="entry name" value="NAD(P)-bd_dom_sf"/>
</dbReference>
<dbReference type="Pfam" id="PF02826">
    <property type="entry name" value="2-Hacid_dh_C"/>
    <property type="match status" value="1"/>
</dbReference>
<accession>A0ABQ3KX60</accession>
<dbReference type="PROSITE" id="PS00670">
    <property type="entry name" value="D_2_HYDROXYACID_DH_2"/>
    <property type="match status" value="1"/>
</dbReference>
<reference evidence="8" key="1">
    <citation type="journal article" date="2019" name="Int. J. Syst. Evol. Microbiol.">
        <title>The Global Catalogue of Microorganisms (GCM) 10K type strain sequencing project: providing services to taxonomists for standard genome sequencing and annotation.</title>
        <authorList>
            <consortium name="The Broad Institute Genomics Platform"/>
            <consortium name="The Broad Institute Genome Sequencing Center for Infectious Disease"/>
            <person name="Wu L."/>
            <person name="Ma J."/>
        </authorList>
    </citation>
    <scope>NUCLEOTIDE SEQUENCE [LARGE SCALE GENOMIC DNA]</scope>
    <source>
        <strain evidence="8">CGMCC 1.7003</strain>
    </source>
</reference>
<evidence type="ECO:0000259" key="5">
    <source>
        <dbReference type="Pfam" id="PF00389"/>
    </source>
</evidence>
<evidence type="ECO:0000313" key="7">
    <source>
        <dbReference type="EMBL" id="GHG67434.1"/>
    </source>
</evidence>
<comment type="similarity">
    <text evidence="1 4">Belongs to the D-isomer specific 2-hydroxyacid dehydrogenase family.</text>
</comment>
<name>A0ABQ3KX60_9ALTE</name>
<keyword evidence="2 4" id="KW-0560">Oxidoreductase</keyword>
<evidence type="ECO:0000256" key="1">
    <source>
        <dbReference type="ARBA" id="ARBA00005854"/>
    </source>
</evidence>
<dbReference type="Proteomes" id="UP000659697">
    <property type="component" value="Unassembled WGS sequence"/>
</dbReference>
<feature type="domain" description="D-isomer specific 2-hydroxyacid dehydrogenase catalytic" evidence="5">
    <location>
        <begin position="4"/>
        <end position="322"/>
    </location>
</feature>
<keyword evidence="3" id="KW-0520">NAD</keyword>
<feature type="domain" description="D-isomer specific 2-hydroxyacid dehydrogenase NAD-binding" evidence="6">
    <location>
        <begin position="109"/>
        <end position="293"/>
    </location>
</feature>
<dbReference type="InterPro" id="IPR006140">
    <property type="entry name" value="D-isomer_DH_NAD-bd"/>
</dbReference>
<keyword evidence="8" id="KW-1185">Reference proteome</keyword>